<dbReference type="EMBL" id="CAJVQB010005194">
    <property type="protein sequence ID" value="CAG8655382.1"/>
    <property type="molecule type" value="Genomic_DNA"/>
</dbReference>
<evidence type="ECO:0000256" key="1">
    <source>
        <dbReference type="SAM" id="Coils"/>
    </source>
</evidence>
<sequence>MYEQILTDFLDYILYKKWSMIRVLQYIEPKTDLSGEEILLTFNKSFFSINVKDFIEEVELNRNYIEEATASADVEDATASVDVEEATATAGNTIKLILHYASNVFNLSNICTINIRNANVDEATSSAEHALDEDIICEEFAYRDRIVNRLLEDIFLELIPMIYMQTPQKSERPFKNTNQRRAIGWSHASTLFIKITGLEFRVGCGEVVGNLAFIKIVNFVMTEKNYWKLALFNLRQFLQGKGIKTHMLDQIETYGLLIYTSISSAEEKLNQAQQELDNLKNQVASIRALCFHTSLEIATNGTK</sequence>
<accession>A0ABN7US69</accession>
<evidence type="ECO:0000313" key="3">
    <source>
        <dbReference type="Proteomes" id="UP000789901"/>
    </source>
</evidence>
<dbReference type="Proteomes" id="UP000789901">
    <property type="component" value="Unassembled WGS sequence"/>
</dbReference>
<proteinExistence type="predicted"/>
<evidence type="ECO:0000313" key="2">
    <source>
        <dbReference type="EMBL" id="CAG8655382.1"/>
    </source>
</evidence>
<name>A0ABN7US69_GIGMA</name>
<organism evidence="2 3">
    <name type="scientific">Gigaspora margarita</name>
    <dbReference type="NCBI Taxonomy" id="4874"/>
    <lineage>
        <taxon>Eukaryota</taxon>
        <taxon>Fungi</taxon>
        <taxon>Fungi incertae sedis</taxon>
        <taxon>Mucoromycota</taxon>
        <taxon>Glomeromycotina</taxon>
        <taxon>Glomeromycetes</taxon>
        <taxon>Diversisporales</taxon>
        <taxon>Gigasporaceae</taxon>
        <taxon>Gigaspora</taxon>
    </lineage>
</organism>
<gene>
    <name evidence="2" type="ORF">GMARGA_LOCUS9582</name>
</gene>
<comment type="caution">
    <text evidence="2">The sequence shown here is derived from an EMBL/GenBank/DDBJ whole genome shotgun (WGS) entry which is preliminary data.</text>
</comment>
<reference evidence="2 3" key="1">
    <citation type="submission" date="2021-06" db="EMBL/GenBank/DDBJ databases">
        <authorList>
            <person name="Kallberg Y."/>
            <person name="Tangrot J."/>
            <person name="Rosling A."/>
        </authorList>
    </citation>
    <scope>NUCLEOTIDE SEQUENCE [LARGE SCALE GENOMIC DNA]</scope>
    <source>
        <strain evidence="2 3">120-4 pot B 10/14</strain>
    </source>
</reference>
<feature type="coiled-coil region" evidence="1">
    <location>
        <begin position="262"/>
        <end position="289"/>
    </location>
</feature>
<protein>
    <submittedName>
        <fullName evidence="2">7578_t:CDS:1</fullName>
    </submittedName>
</protein>
<keyword evidence="1" id="KW-0175">Coiled coil</keyword>
<keyword evidence="3" id="KW-1185">Reference proteome</keyword>